<dbReference type="PANTHER" id="PTHR43133:SF63">
    <property type="entry name" value="RNA POLYMERASE SIGMA FACTOR FECI-RELATED"/>
    <property type="match status" value="1"/>
</dbReference>
<comment type="similarity">
    <text evidence="1">Belongs to the sigma-70 factor family. ECF subfamily.</text>
</comment>
<keyword evidence="8" id="KW-1185">Reference proteome</keyword>
<feature type="domain" description="RNA polymerase sigma-70 region 2" evidence="5">
    <location>
        <begin position="18"/>
        <end position="83"/>
    </location>
</feature>
<evidence type="ECO:0000313" key="7">
    <source>
        <dbReference type="EMBL" id="MFC5343573.1"/>
    </source>
</evidence>
<name>A0ABW0FRH6_9CAUL</name>
<evidence type="ECO:0000259" key="6">
    <source>
        <dbReference type="Pfam" id="PF08281"/>
    </source>
</evidence>
<dbReference type="InterPro" id="IPR013249">
    <property type="entry name" value="RNA_pol_sigma70_r4_t2"/>
</dbReference>
<dbReference type="EMBL" id="JBHSLF010000014">
    <property type="protein sequence ID" value="MFC5343573.1"/>
    <property type="molecule type" value="Genomic_DNA"/>
</dbReference>
<dbReference type="SUPFAM" id="SSF88946">
    <property type="entry name" value="Sigma2 domain of RNA polymerase sigma factors"/>
    <property type="match status" value="1"/>
</dbReference>
<organism evidence="7 8">
    <name type="scientific">Brevundimonas staleyi</name>
    <dbReference type="NCBI Taxonomy" id="74326"/>
    <lineage>
        <taxon>Bacteria</taxon>
        <taxon>Pseudomonadati</taxon>
        <taxon>Pseudomonadota</taxon>
        <taxon>Alphaproteobacteria</taxon>
        <taxon>Caulobacterales</taxon>
        <taxon>Caulobacteraceae</taxon>
        <taxon>Brevundimonas</taxon>
    </lineage>
</organism>
<evidence type="ECO:0000256" key="3">
    <source>
        <dbReference type="ARBA" id="ARBA00023082"/>
    </source>
</evidence>
<dbReference type="InterPro" id="IPR013325">
    <property type="entry name" value="RNA_pol_sigma_r2"/>
</dbReference>
<sequence length="163" mass="18137">MTDAKEMDAETAEGLERLYRRYNSWLTGRLRVFVGADQAADVAQETYIRAAPYSAGGVRRPKALLLRIALNLVRDDSRRSRRRGGEPADVDAVDPGEGASQLEDLLLKQVILTMPALYRDVFVMSRFGGMTYAEIAAARGLNLKTVEWRMSKALDHCSKQMGA</sequence>
<gene>
    <name evidence="7" type="ORF">ACFPIE_06585</name>
</gene>
<dbReference type="PANTHER" id="PTHR43133">
    <property type="entry name" value="RNA POLYMERASE ECF-TYPE SIGMA FACTO"/>
    <property type="match status" value="1"/>
</dbReference>
<dbReference type="SUPFAM" id="SSF88659">
    <property type="entry name" value="Sigma3 and sigma4 domains of RNA polymerase sigma factors"/>
    <property type="match status" value="1"/>
</dbReference>
<reference evidence="8" key="1">
    <citation type="journal article" date="2019" name="Int. J. Syst. Evol. Microbiol.">
        <title>The Global Catalogue of Microorganisms (GCM) 10K type strain sequencing project: providing services to taxonomists for standard genome sequencing and annotation.</title>
        <authorList>
            <consortium name="The Broad Institute Genomics Platform"/>
            <consortium name="The Broad Institute Genome Sequencing Center for Infectious Disease"/>
            <person name="Wu L."/>
            <person name="Ma J."/>
        </authorList>
    </citation>
    <scope>NUCLEOTIDE SEQUENCE [LARGE SCALE GENOMIC DNA]</scope>
    <source>
        <strain evidence="8">JCM 12125</strain>
    </source>
</reference>
<feature type="domain" description="RNA polymerase sigma factor 70 region 4 type 2" evidence="6">
    <location>
        <begin position="106"/>
        <end position="157"/>
    </location>
</feature>
<dbReference type="Gene3D" id="1.10.10.10">
    <property type="entry name" value="Winged helix-like DNA-binding domain superfamily/Winged helix DNA-binding domain"/>
    <property type="match status" value="1"/>
</dbReference>
<comment type="caution">
    <text evidence="7">The sequence shown here is derived from an EMBL/GenBank/DDBJ whole genome shotgun (WGS) entry which is preliminary data.</text>
</comment>
<dbReference type="InterPro" id="IPR036388">
    <property type="entry name" value="WH-like_DNA-bd_sf"/>
</dbReference>
<dbReference type="Pfam" id="PF08281">
    <property type="entry name" value="Sigma70_r4_2"/>
    <property type="match status" value="1"/>
</dbReference>
<accession>A0ABW0FRH6</accession>
<evidence type="ECO:0000256" key="1">
    <source>
        <dbReference type="ARBA" id="ARBA00010641"/>
    </source>
</evidence>
<keyword evidence="2" id="KW-0805">Transcription regulation</keyword>
<evidence type="ECO:0000256" key="4">
    <source>
        <dbReference type="ARBA" id="ARBA00023163"/>
    </source>
</evidence>
<keyword evidence="4" id="KW-0804">Transcription</keyword>
<dbReference type="Gene3D" id="1.10.1740.10">
    <property type="match status" value="1"/>
</dbReference>
<dbReference type="Proteomes" id="UP001596152">
    <property type="component" value="Unassembled WGS sequence"/>
</dbReference>
<dbReference type="RefSeq" id="WP_374035908.1">
    <property type="nucleotide sequence ID" value="NZ_CP169082.1"/>
</dbReference>
<dbReference type="InterPro" id="IPR039425">
    <property type="entry name" value="RNA_pol_sigma-70-like"/>
</dbReference>
<dbReference type="InterPro" id="IPR013324">
    <property type="entry name" value="RNA_pol_sigma_r3/r4-like"/>
</dbReference>
<evidence type="ECO:0000313" key="8">
    <source>
        <dbReference type="Proteomes" id="UP001596152"/>
    </source>
</evidence>
<dbReference type="InterPro" id="IPR007627">
    <property type="entry name" value="RNA_pol_sigma70_r2"/>
</dbReference>
<keyword evidence="3" id="KW-0731">Sigma factor</keyword>
<protein>
    <submittedName>
        <fullName evidence="7">RNA polymerase sigma factor</fullName>
    </submittedName>
</protein>
<dbReference type="Pfam" id="PF04542">
    <property type="entry name" value="Sigma70_r2"/>
    <property type="match status" value="1"/>
</dbReference>
<dbReference type="CDD" id="cd06171">
    <property type="entry name" value="Sigma70_r4"/>
    <property type="match status" value="1"/>
</dbReference>
<evidence type="ECO:0000256" key="2">
    <source>
        <dbReference type="ARBA" id="ARBA00023015"/>
    </source>
</evidence>
<proteinExistence type="inferred from homology"/>
<evidence type="ECO:0000259" key="5">
    <source>
        <dbReference type="Pfam" id="PF04542"/>
    </source>
</evidence>